<dbReference type="Pfam" id="PF05424">
    <property type="entry name" value="Duffy_binding"/>
    <property type="match status" value="1"/>
</dbReference>
<dbReference type="SUPFAM" id="SSF140924">
    <property type="entry name" value="Duffy binding domain-like"/>
    <property type="match status" value="1"/>
</dbReference>
<protein>
    <submittedName>
        <fullName evidence="2">Erythrocyte membrane protein</fullName>
    </submittedName>
</protein>
<dbReference type="EMBL" id="FJ876578">
    <property type="protein sequence ID" value="ACZ81772.1"/>
    <property type="molecule type" value="mRNA"/>
</dbReference>
<proteinExistence type="evidence at transcript level"/>
<dbReference type="GO" id="GO:0016020">
    <property type="term" value="C:membrane"/>
    <property type="evidence" value="ECO:0007669"/>
    <property type="project" value="InterPro"/>
</dbReference>
<organism evidence="2">
    <name type="scientific">Plasmodium falciparum</name>
    <name type="common">malaria parasite P. falciparum</name>
    <dbReference type="NCBI Taxonomy" id="5833"/>
    <lineage>
        <taxon>Eukaryota</taxon>
        <taxon>Sar</taxon>
        <taxon>Alveolata</taxon>
        <taxon>Apicomplexa</taxon>
        <taxon>Aconoidasida</taxon>
        <taxon>Haemosporida</taxon>
        <taxon>Plasmodiidae</taxon>
        <taxon>Plasmodium</taxon>
        <taxon>Plasmodium (Laverania)</taxon>
    </lineage>
</organism>
<reference evidence="2" key="1">
    <citation type="journal article" date="2009" name="Malar. J.">
        <title>Sequence variation of PfEMP1-DBLalpha in association with rosette formation in Plasmodium falciparum isolates causing severe and uncomplicated malaria.</title>
        <authorList>
            <person name="Horata N."/>
            <person name="Kalambaheti T."/>
            <person name="Craig A."/>
            <person name="Khusmith S."/>
        </authorList>
    </citation>
    <scope>NUCLEOTIDE SEQUENCE</scope>
</reference>
<dbReference type="AlphaFoldDB" id="D3GHV2"/>
<evidence type="ECO:0000313" key="2">
    <source>
        <dbReference type="EMBL" id="ACZ81772.1"/>
    </source>
</evidence>
<dbReference type="GO" id="GO:0046789">
    <property type="term" value="F:host cell surface receptor binding"/>
    <property type="evidence" value="ECO:0007669"/>
    <property type="project" value="InterPro"/>
</dbReference>
<evidence type="ECO:0000259" key="1">
    <source>
        <dbReference type="Pfam" id="PF05424"/>
    </source>
</evidence>
<feature type="non-terminal residue" evidence="2">
    <location>
        <position position="1"/>
    </location>
</feature>
<gene>
    <name evidence="2" type="primary">var</name>
</gene>
<dbReference type="InterPro" id="IPR008602">
    <property type="entry name" value="Duffy-antigen-binding"/>
</dbReference>
<feature type="domain" description="Duffy-antigen binding" evidence="1">
    <location>
        <begin position="1"/>
        <end position="126"/>
    </location>
</feature>
<feature type="non-terminal residue" evidence="2">
    <location>
        <position position="126"/>
    </location>
</feature>
<name>D3GHV2_PLAFA</name>
<accession>D3GHV2</accession>
<sequence length="126" mass="14823">DIGDIIRGKDLYLGDKKKSKMKPKEKNLNRNLKKFSRKYIVKLRQMGSYKNATDKTVKIFINYEKIGGMLIEKQYGKPSHVKHQKVLHIFEKHVIVEKIQLRLKVTANALNGDVPTYFDYVPQYLR</sequence>